<feature type="region of interest" description="Disordered" evidence="1">
    <location>
        <begin position="29"/>
        <end position="82"/>
    </location>
</feature>
<organism evidence="2 3">
    <name type="scientific">Boletus edulis BED1</name>
    <dbReference type="NCBI Taxonomy" id="1328754"/>
    <lineage>
        <taxon>Eukaryota</taxon>
        <taxon>Fungi</taxon>
        <taxon>Dikarya</taxon>
        <taxon>Basidiomycota</taxon>
        <taxon>Agaricomycotina</taxon>
        <taxon>Agaricomycetes</taxon>
        <taxon>Agaricomycetidae</taxon>
        <taxon>Boletales</taxon>
        <taxon>Boletineae</taxon>
        <taxon>Boletaceae</taxon>
        <taxon>Boletoideae</taxon>
        <taxon>Boletus</taxon>
    </lineage>
</organism>
<sequence>MLTVVDRLPGCGRRSRAPTITVAEPIMPFSWPRKSSTSPRYPLRGRTHYPPTPDSPSTHSARPHRDTLPTVRVTSPTRSDQNGCRLHLVVRERPSAGIKIRSPYITPGLGI</sequence>
<accession>A0AAD4GDB6</accession>
<reference evidence="2" key="2">
    <citation type="journal article" date="2020" name="Nat. Commun.">
        <title>Large-scale genome sequencing of mycorrhizal fungi provides insights into the early evolution of symbiotic traits.</title>
        <authorList>
            <person name="Miyauchi S."/>
            <person name="Kiss E."/>
            <person name="Kuo A."/>
            <person name="Drula E."/>
            <person name="Kohler A."/>
            <person name="Sanchez-Garcia M."/>
            <person name="Morin E."/>
            <person name="Andreopoulos B."/>
            <person name="Barry K.W."/>
            <person name="Bonito G."/>
            <person name="Buee M."/>
            <person name="Carver A."/>
            <person name="Chen C."/>
            <person name="Cichocki N."/>
            <person name="Clum A."/>
            <person name="Culley D."/>
            <person name="Crous P.W."/>
            <person name="Fauchery L."/>
            <person name="Girlanda M."/>
            <person name="Hayes R.D."/>
            <person name="Keri Z."/>
            <person name="LaButti K."/>
            <person name="Lipzen A."/>
            <person name="Lombard V."/>
            <person name="Magnuson J."/>
            <person name="Maillard F."/>
            <person name="Murat C."/>
            <person name="Nolan M."/>
            <person name="Ohm R.A."/>
            <person name="Pangilinan J."/>
            <person name="Pereira M.F."/>
            <person name="Perotto S."/>
            <person name="Peter M."/>
            <person name="Pfister S."/>
            <person name="Riley R."/>
            <person name="Sitrit Y."/>
            <person name="Stielow J.B."/>
            <person name="Szollosi G."/>
            <person name="Zifcakova L."/>
            <person name="Stursova M."/>
            <person name="Spatafora J.W."/>
            <person name="Tedersoo L."/>
            <person name="Vaario L.M."/>
            <person name="Yamada A."/>
            <person name="Yan M."/>
            <person name="Wang P."/>
            <person name="Xu J."/>
            <person name="Bruns T."/>
            <person name="Baldrian P."/>
            <person name="Vilgalys R."/>
            <person name="Dunand C."/>
            <person name="Henrissat B."/>
            <person name="Grigoriev I.V."/>
            <person name="Hibbett D."/>
            <person name="Nagy L.G."/>
            <person name="Martin F.M."/>
        </authorList>
    </citation>
    <scope>NUCLEOTIDE SEQUENCE</scope>
    <source>
        <strain evidence="2">BED1</strain>
    </source>
</reference>
<dbReference type="AlphaFoldDB" id="A0AAD4GDB6"/>
<dbReference type="EMBL" id="WHUW01000016">
    <property type="protein sequence ID" value="KAF8438624.1"/>
    <property type="molecule type" value="Genomic_DNA"/>
</dbReference>
<evidence type="ECO:0000313" key="2">
    <source>
        <dbReference type="EMBL" id="KAF8438624.1"/>
    </source>
</evidence>
<name>A0AAD4GDB6_BOLED</name>
<gene>
    <name evidence="2" type="ORF">L210DRAFT_3544684</name>
</gene>
<keyword evidence="3" id="KW-1185">Reference proteome</keyword>
<feature type="compositionally biased region" description="Polar residues" evidence="1">
    <location>
        <begin position="72"/>
        <end position="82"/>
    </location>
</feature>
<comment type="caution">
    <text evidence="2">The sequence shown here is derived from an EMBL/GenBank/DDBJ whole genome shotgun (WGS) entry which is preliminary data.</text>
</comment>
<dbReference type="Proteomes" id="UP001194468">
    <property type="component" value="Unassembled WGS sequence"/>
</dbReference>
<evidence type="ECO:0000313" key="3">
    <source>
        <dbReference type="Proteomes" id="UP001194468"/>
    </source>
</evidence>
<protein>
    <submittedName>
        <fullName evidence="2">Uncharacterized protein</fullName>
    </submittedName>
</protein>
<proteinExistence type="predicted"/>
<evidence type="ECO:0000256" key="1">
    <source>
        <dbReference type="SAM" id="MobiDB-lite"/>
    </source>
</evidence>
<reference evidence="2" key="1">
    <citation type="submission" date="2019-10" db="EMBL/GenBank/DDBJ databases">
        <authorList>
            <consortium name="DOE Joint Genome Institute"/>
            <person name="Kuo A."/>
            <person name="Miyauchi S."/>
            <person name="Kiss E."/>
            <person name="Drula E."/>
            <person name="Kohler A."/>
            <person name="Sanchez-Garcia M."/>
            <person name="Andreopoulos B."/>
            <person name="Barry K.W."/>
            <person name="Bonito G."/>
            <person name="Buee M."/>
            <person name="Carver A."/>
            <person name="Chen C."/>
            <person name="Cichocki N."/>
            <person name="Clum A."/>
            <person name="Culley D."/>
            <person name="Crous P.W."/>
            <person name="Fauchery L."/>
            <person name="Girlanda M."/>
            <person name="Hayes R."/>
            <person name="Keri Z."/>
            <person name="LaButti K."/>
            <person name="Lipzen A."/>
            <person name="Lombard V."/>
            <person name="Magnuson J."/>
            <person name="Maillard F."/>
            <person name="Morin E."/>
            <person name="Murat C."/>
            <person name="Nolan M."/>
            <person name="Ohm R."/>
            <person name="Pangilinan J."/>
            <person name="Pereira M."/>
            <person name="Perotto S."/>
            <person name="Peter M."/>
            <person name="Riley R."/>
            <person name="Sitrit Y."/>
            <person name="Stielow B."/>
            <person name="Szollosi G."/>
            <person name="Zifcakova L."/>
            <person name="Stursova M."/>
            <person name="Spatafora J.W."/>
            <person name="Tedersoo L."/>
            <person name="Vaario L.-M."/>
            <person name="Yamada A."/>
            <person name="Yan M."/>
            <person name="Wang P."/>
            <person name="Xu J."/>
            <person name="Bruns T."/>
            <person name="Baldrian P."/>
            <person name="Vilgalys R."/>
            <person name="Henrissat B."/>
            <person name="Grigoriev I.V."/>
            <person name="Hibbett D."/>
            <person name="Nagy L.G."/>
            <person name="Martin F.M."/>
        </authorList>
    </citation>
    <scope>NUCLEOTIDE SEQUENCE</scope>
    <source>
        <strain evidence="2">BED1</strain>
    </source>
</reference>